<dbReference type="InterPro" id="IPR017970">
    <property type="entry name" value="Homeobox_CS"/>
</dbReference>
<keyword evidence="11" id="KW-1185">Reference proteome</keyword>
<dbReference type="Pfam" id="PF00046">
    <property type="entry name" value="Homeodomain"/>
    <property type="match status" value="1"/>
</dbReference>
<feature type="domain" description="Homeobox" evidence="9">
    <location>
        <begin position="58"/>
        <end position="118"/>
    </location>
</feature>
<evidence type="ECO:0000256" key="4">
    <source>
        <dbReference type="ARBA" id="ARBA00023155"/>
    </source>
</evidence>
<comment type="subcellular location">
    <subcellularLocation>
        <location evidence="1 6 7">Nucleus</location>
    </subcellularLocation>
</comment>
<dbReference type="InterPro" id="IPR001356">
    <property type="entry name" value="HD"/>
</dbReference>
<evidence type="ECO:0000256" key="3">
    <source>
        <dbReference type="ARBA" id="ARBA00023125"/>
    </source>
</evidence>
<evidence type="ECO:0000313" key="10">
    <source>
        <dbReference type="EMBL" id="CAH0547714.1"/>
    </source>
</evidence>
<evidence type="ECO:0000256" key="8">
    <source>
        <dbReference type="SAM" id="MobiDB-lite"/>
    </source>
</evidence>
<evidence type="ECO:0000256" key="1">
    <source>
        <dbReference type="ARBA" id="ARBA00004123"/>
    </source>
</evidence>
<dbReference type="PROSITE" id="PS00027">
    <property type="entry name" value="HOMEOBOX_1"/>
    <property type="match status" value="1"/>
</dbReference>
<evidence type="ECO:0000259" key="9">
    <source>
        <dbReference type="PROSITE" id="PS50071"/>
    </source>
</evidence>
<dbReference type="PROSITE" id="PS50071">
    <property type="entry name" value="HOMEOBOX_2"/>
    <property type="match status" value="1"/>
</dbReference>
<keyword evidence="5 6" id="KW-0539">Nucleus</keyword>
<dbReference type="GO" id="GO:0000981">
    <property type="term" value="F:DNA-binding transcription factor activity, RNA polymerase II-specific"/>
    <property type="evidence" value="ECO:0007669"/>
    <property type="project" value="InterPro"/>
</dbReference>
<organism evidence="10 11">
    <name type="scientific">Brassicogethes aeneus</name>
    <name type="common">Rape pollen beetle</name>
    <name type="synonym">Meligethes aeneus</name>
    <dbReference type="NCBI Taxonomy" id="1431903"/>
    <lineage>
        <taxon>Eukaryota</taxon>
        <taxon>Metazoa</taxon>
        <taxon>Ecdysozoa</taxon>
        <taxon>Arthropoda</taxon>
        <taxon>Hexapoda</taxon>
        <taxon>Insecta</taxon>
        <taxon>Pterygota</taxon>
        <taxon>Neoptera</taxon>
        <taxon>Endopterygota</taxon>
        <taxon>Coleoptera</taxon>
        <taxon>Polyphaga</taxon>
        <taxon>Cucujiformia</taxon>
        <taxon>Nitidulidae</taxon>
        <taxon>Meligethinae</taxon>
        <taxon>Brassicogethes</taxon>
    </lineage>
</organism>
<name>A0A9P0FC16_BRAAE</name>
<dbReference type="AlphaFoldDB" id="A0A9P0FC16"/>
<dbReference type="GO" id="GO:0000978">
    <property type="term" value="F:RNA polymerase II cis-regulatory region sequence-specific DNA binding"/>
    <property type="evidence" value="ECO:0007669"/>
    <property type="project" value="TreeGrafter"/>
</dbReference>
<gene>
    <name evidence="10" type="ORF">MELIAE_LOCUS1645</name>
</gene>
<dbReference type="EMBL" id="OV121132">
    <property type="protein sequence ID" value="CAH0547714.1"/>
    <property type="molecule type" value="Genomic_DNA"/>
</dbReference>
<keyword evidence="3 6" id="KW-0238">DNA-binding</keyword>
<dbReference type="SMART" id="SM00389">
    <property type="entry name" value="HOX"/>
    <property type="match status" value="1"/>
</dbReference>
<feature type="compositionally biased region" description="Low complexity" evidence="8">
    <location>
        <begin position="116"/>
        <end position="131"/>
    </location>
</feature>
<feature type="DNA-binding region" description="Homeobox" evidence="6">
    <location>
        <begin position="60"/>
        <end position="119"/>
    </location>
</feature>
<keyword evidence="2" id="KW-0217">Developmental protein</keyword>
<evidence type="ECO:0000256" key="5">
    <source>
        <dbReference type="ARBA" id="ARBA00023242"/>
    </source>
</evidence>
<dbReference type="CDD" id="cd00086">
    <property type="entry name" value="homeodomain"/>
    <property type="match status" value="1"/>
</dbReference>
<reference evidence="10" key="1">
    <citation type="submission" date="2021-12" db="EMBL/GenBank/DDBJ databases">
        <authorList>
            <person name="King R."/>
        </authorList>
    </citation>
    <scope>NUCLEOTIDE SEQUENCE</scope>
</reference>
<feature type="compositionally biased region" description="Pro residues" evidence="8">
    <location>
        <begin position="204"/>
        <end position="213"/>
    </location>
</feature>
<dbReference type="InterPro" id="IPR009057">
    <property type="entry name" value="Homeodomain-like_sf"/>
</dbReference>
<dbReference type="PANTHER" id="PTHR45793">
    <property type="entry name" value="HOMEOBOX PROTEIN"/>
    <property type="match status" value="1"/>
</dbReference>
<evidence type="ECO:0000256" key="6">
    <source>
        <dbReference type="PROSITE-ProRule" id="PRU00108"/>
    </source>
</evidence>
<dbReference type="SUPFAM" id="SSF46689">
    <property type="entry name" value="Homeodomain-like"/>
    <property type="match status" value="1"/>
</dbReference>
<dbReference type="Gene3D" id="1.10.10.60">
    <property type="entry name" value="Homeodomain-like"/>
    <property type="match status" value="1"/>
</dbReference>
<dbReference type="Proteomes" id="UP001154078">
    <property type="component" value="Chromosome 1"/>
</dbReference>
<feature type="compositionally biased region" description="Low complexity" evidence="8">
    <location>
        <begin position="144"/>
        <end position="169"/>
    </location>
</feature>
<keyword evidence="4 6" id="KW-0371">Homeobox</keyword>
<dbReference type="PANTHER" id="PTHR45793:SF5">
    <property type="entry name" value="HOMEOTIC PROTEIN OCELLILESS"/>
    <property type="match status" value="1"/>
</dbReference>
<evidence type="ECO:0000256" key="2">
    <source>
        <dbReference type="ARBA" id="ARBA00022473"/>
    </source>
</evidence>
<proteinExistence type="predicted"/>
<protein>
    <recommendedName>
        <fullName evidence="9">Homeobox domain-containing protein</fullName>
    </recommendedName>
</protein>
<dbReference type="OrthoDB" id="6159439at2759"/>
<accession>A0A9P0FC16</accession>
<evidence type="ECO:0000313" key="11">
    <source>
        <dbReference type="Proteomes" id="UP001154078"/>
    </source>
</evidence>
<evidence type="ECO:0000256" key="7">
    <source>
        <dbReference type="RuleBase" id="RU000682"/>
    </source>
</evidence>
<dbReference type="FunFam" id="1.10.10.60:FF:000142">
    <property type="entry name" value="homeobox protein OTX2 isoform X2"/>
    <property type="match status" value="1"/>
</dbReference>
<sequence length="316" mass="35275">MNMAGYLKGPGHFPSHSGLSGALPTMGMAPLGHFGLAHPLEPVAFPQVYSYFAGVNPRKQRRERTTFTRAQLDILENLFGKTRYPDIFMREEVALKINLPESRVQVWFKNRRAKCRQQAQQQQNQSKQSARPQKVKTSKPSPVPRQQTVPQVPPASTTIPTPATSSSPPVNVKKESPNINAHAYRTNGNLTPLGSNTSSVITTPSPPITPSSNPPFPYQHESAYNGFNWHGNSHNTSPHYSHYPNHNNYNPAYYTQMDYFNQSAQNQIQIPNHMNGSYQMAGYSGMGMSSTAASHQNFSPRHPSDCSNMDYMNQMV</sequence>
<feature type="region of interest" description="Disordered" evidence="8">
    <location>
        <begin position="116"/>
        <end position="213"/>
    </location>
</feature>
<dbReference type="GO" id="GO:0005634">
    <property type="term" value="C:nucleus"/>
    <property type="evidence" value="ECO:0007669"/>
    <property type="project" value="UniProtKB-SubCell"/>
</dbReference>